<dbReference type="Proteomes" id="UP001165190">
    <property type="component" value="Unassembled WGS sequence"/>
</dbReference>
<accession>A0A9W7LKS6</accession>
<dbReference type="InterPro" id="IPR054549">
    <property type="entry name" value="UVB_sens_RUS_dom"/>
</dbReference>
<sequence>MQSTIYYKPSSSHNFQLPWKSSKNPACKSSNFSSKIPTLANSLRTQITYKLQGGVNNNGIDSSNLTKLPVVIRRDGKVSRYFCDGNCVRLLSVDGGGSSGGSFRFNLGKVVEASSLAVSNFFIPKQVSENYIGYVKWKFLHRVFSSALQVLATQAMFRAIGIGYSRSLTSAAALNWVLKDGLGRLSRCIYTASLASAFDTNLKRVRFSTSLLFTMSIGVELLTPIFPQHFLLLASLANIAKQMSLACYMATSPPIHRSFAILVLKSAPQARLRREASEAKKKTPRRVEAKRRTFVASERITLFKTKFAIADNLAEVSAKSQIQSVCFDNLGLMLAAVLNLFIKNNQRLQAGLPFILYPIFSAVDLFGIYQGLKYVHLQTLTKDRIEIIIYTWISFEYVPSPEEVSKNEGINFMWTKGKEPWGIRVGCLNPNGQLPKLSVMAMKSVGSEDYYFICMEIFYRGLARTREHGILLCVREGARTVDVIMGLFQACYVQNALRSPMWESMMKASDSSDLVIKEWFKLIDDSKQYVQRELGPLNEQMAAQGWVIKNILLNTEEQTRYSYMDE</sequence>
<dbReference type="OrthoDB" id="364779at2759"/>
<feature type="domain" description="Root UVB sensitive protein C-terminal" evidence="3">
    <location>
        <begin position="467"/>
        <end position="557"/>
    </location>
</feature>
<feature type="domain" description="Protein root UVB sensitive/RUS" evidence="2">
    <location>
        <begin position="118"/>
        <end position="261"/>
    </location>
</feature>
<evidence type="ECO:0000259" key="2">
    <source>
        <dbReference type="Pfam" id="PF04884"/>
    </source>
</evidence>
<comment type="caution">
    <text evidence="4">The sequence shown here is derived from an EMBL/GenBank/DDBJ whole genome shotgun (WGS) entry which is preliminary data.</text>
</comment>
<name>A0A9W7LKS6_HIBTR</name>
<gene>
    <name evidence="4" type="ORF">HRI_000479500</name>
</gene>
<dbReference type="EMBL" id="BSYR01000006">
    <property type="protein sequence ID" value="GMI68102.1"/>
    <property type="molecule type" value="Genomic_DNA"/>
</dbReference>
<evidence type="ECO:0000259" key="3">
    <source>
        <dbReference type="Pfam" id="PF24160"/>
    </source>
</evidence>
<keyword evidence="5" id="KW-1185">Reference proteome</keyword>
<comment type="similarity">
    <text evidence="1">Belongs to the RUS1 family.</text>
</comment>
<dbReference type="AlphaFoldDB" id="A0A9W7LKS6"/>
<proteinExistence type="inferred from homology"/>
<reference evidence="4" key="1">
    <citation type="submission" date="2023-05" db="EMBL/GenBank/DDBJ databases">
        <title>Genome and transcriptome analyses reveal genes involved in the formation of fine ridges on petal epidermal cells in Hibiscus trionum.</title>
        <authorList>
            <person name="Koshimizu S."/>
            <person name="Masuda S."/>
            <person name="Ishii T."/>
            <person name="Shirasu K."/>
            <person name="Hoshino A."/>
            <person name="Arita M."/>
        </authorList>
    </citation>
    <scope>NUCLEOTIDE SEQUENCE</scope>
    <source>
        <strain evidence="4">Hamamatsu line</strain>
    </source>
</reference>
<feature type="domain" description="Protein root UVB sensitive/RUS" evidence="2">
    <location>
        <begin position="303"/>
        <end position="394"/>
    </location>
</feature>
<organism evidence="4 5">
    <name type="scientific">Hibiscus trionum</name>
    <name type="common">Flower of an hour</name>
    <dbReference type="NCBI Taxonomy" id="183268"/>
    <lineage>
        <taxon>Eukaryota</taxon>
        <taxon>Viridiplantae</taxon>
        <taxon>Streptophyta</taxon>
        <taxon>Embryophyta</taxon>
        <taxon>Tracheophyta</taxon>
        <taxon>Spermatophyta</taxon>
        <taxon>Magnoliopsida</taxon>
        <taxon>eudicotyledons</taxon>
        <taxon>Gunneridae</taxon>
        <taxon>Pentapetalae</taxon>
        <taxon>rosids</taxon>
        <taxon>malvids</taxon>
        <taxon>Malvales</taxon>
        <taxon>Malvaceae</taxon>
        <taxon>Malvoideae</taxon>
        <taxon>Hibiscus</taxon>
    </lineage>
</organism>
<dbReference type="Pfam" id="PF04884">
    <property type="entry name" value="UVB_sens_prot"/>
    <property type="match status" value="2"/>
</dbReference>
<evidence type="ECO:0000256" key="1">
    <source>
        <dbReference type="ARBA" id="ARBA00007558"/>
    </source>
</evidence>
<dbReference type="InterPro" id="IPR006968">
    <property type="entry name" value="RUS_fam"/>
</dbReference>
<evidence type="ECO:0000313" key="5">
    <source>
        <dbReference type="Proteomes" id="UP001165190"/>
    </source>
</evidence>
<dbReference type="PANTHER" id="PTHR12770">
    <property type="entry name" value="RUS1 FAMILY PROTEIN C16ORF58"/>
    <property type="match status" value="1"/>
</dbReference>
<protein>
    <submittedName>
        <fullName evidence="4">ROOT UV-B SENSITIVE 4</fullName>
    </submittedName>
</protein>
<dbReference type="InterPro" id="IPR055412">
    <property type="entry name" value="UVB_sens_C"/>
</dbReference>
<evidence type="ECO:0000313" key="4">
    <source>
        <dbReference type="EMBL" id="GMI68102.1"/>
    </source>
</evidence>
<dbReference type="PANTHER" id="PTHR12770:SF29">
    <property type="entry name" value="PROTEIN ROOT UVB SENSITIVE 4"/>
    <property type="match status" value="1"/>
</dbReference>
<dbReference type="Pfam" id="PF24160">
    <property type="entry name" value="UVB_sens_C"/>
    <property type="match status" value="1"/>
</dbReference>